<protein>
    <submittedName>
        <fullName evidence="2">Uncharacterized protein</fullName>
    </submittedName>
</protein>
<keyword evidence="1" id="KW-0812">Transmembrane</keyword>
<feature type="transmembrane region" description="Helical" evidence="1">
    <location>
        <begin position="15"/>
        <end position="36"/>
    </location>
</feature>
<keyword evidence="1" id="KW-1133">Transmembrane helix</keyword>
<dbReference type="EMBL" id="WEGK01000007">
    <property type="protein sequence ID" value="MQY20678.1"/>
    <property type="molecule type" value="Genomic_DNA"/>
</dbReference>
<comment type="caution">
    <text evidence="2">The sequence shown here is derived from an EMBL/GenBank/DDBJ whole genome shotgun (WGS) entry which is preliminary data.</text>
</comment>
<keyword evidence="3" id="KW-1185">Reference proteome</keyword>
<proteinExistence type="predicted"/>
<accession>A0A7K0D4P2</accession>
<sequence>MAKHRRKKSESPVDYGILLATAAVTAGVLVSVRWILIRWTR</sequence>
<reference evidence="2 3" key="1">
    <citation type="submission" date="2019-10" db="EMBL/GenBank/DDBJ databases">
        <title>Nocardia macrotermitis sp. nov. and Nocardia aurantia sp. nov., isolated from the gut of fungus growing-termite Macrotermes natalensis.</title>
        <authorList>
            <person name="Benndorf R."/>
            <person name="Schwitalla J."/>
            <person name="Martin K."/>
            <person name="De Beer W."/>
            <person name="Kaster A.-K."/>
            <person name="Vollmers J."/>
            <person name="Poulsen M."/>
            <person name="Beemelmanns C."/>
        </authorList>
    </citation>
    <scope>NUCLEOTIDE SEQUENCE [LARGE SCALE GENOMIC DNA]</scope>
    <source>
        <strain evidence="2 3">RB20</strain>
    </source>
</reference>
<gene>
    <name evidence="2" type="ORF">NRB20_37860</name>
</gene>
<evidence type="ECO:0000256" key="1">
    <source>
        <dbReference type="SAM" id="Phobius"/>
    </source>
</evidence>
<name>A0A7K0D4P2_9NOCA</name>
<evidence type="ECO:0000313" key="2">
    <source>
        <dbReference type="EMBL" id="MQY20678.1"/>
    </source>
</evidence>
<dbReference type="AlphaFoldDB" id="A0A7K0D4P2"/>
<evidence type="ECO:0000313" key="3">
    <source>
        <dbReference type="Proteomes" id="UP000438448"/>
    </source>
</evidence>
<dbReference type="Proteomes" id="UP000438448">
    <property type="component" value="Unassembled WGS sequence"/>
</dbReference>
<organism evidence="2 3">
    <name type="scientific">Nocardia macrotermitis</name>
    <dbReference type="NCBI Taxonomy" id="2585198"/>
    <lineage>
        <taxon>Bacteria</taxon>
        <taxon>Bacillati</taxon>
        <taxon>Actinomycetota</taxon>
        <taxon>Actinomycetes</taxon>
        <taxon>Mycobacteriales</taxon>
        <taxon>Nocardiaceae</taxon>
        <taxon>Nocardia</taxon>
    </lineage>
</organism>
<keyword evidence="1" id="KW-0472">Membrane</keyword>